<feature type="signal peptide" evidence="1">
    <location>
        <begin position="1"/>
        <end position="21"/>
    </location>
</feature>
<dbReference type="Proteomes" id="UP000233782">
    <property type="component" value="Unassembled WGS sequence"/>
</dbReference>
<evidence type="ECO:0000313" key="2">
    <source>
        <dbReference type="EMBL" id="PKV66320.1"/>
    </source>
</evidence>
<evidence type="ECO:0000256" key="1">
    <source>
        <dbReference type="SAM" id="SignalP"/>
    </source>
</evidence>
<gene>
    <name evidence="2" type="ORF">BD749_1445</name>
</gene>
<keyword evidence="1" id="KW-0732">Signal</keyword>
<dbReference type="PROSITE" id="PS51257">
    <property type="entry name" value="PROKAR_LIPOPROTEIN"/>
    <property type="match status" value="1"/>
</dbReference>
<organism evidence="2 3">
    <name type="scientific">Pontibacter ramchanderi</name>
    <dbReference type="NCBI Taxonomy" id="1179743"/>
    <lineage>
        <taxon>Bacteria</taxon>
        <taxon>Pseudomonadati</taxon>
        <taxon>Bacteroidota</taxon>
        <taxon>Cytophagia</taxon>
        <taxon>Cytophagales</taxon>
        <taxon>Hymenobacteraceae</taxon>
        <taxon>Pontibacter</taxon>
    </lineage>
</organism>
<comment type="caution">
    <text evidence="2">The sequence shown here is derived from an EMBL/GenBank/DDBJ whole genome shotgun (WGS) entry which is preliminary data.</text>
</comment>
<evidence type="ECO:0000313" key="3">
    <source>
        <dbReference type="Proteomes" id="UP000233782"/>
    </source>
</evidence>
<keyword evidence="3" id="KW-1185">Reference proteome</keyword>
<evidence type="ECO:0008006" key="4">
    <source>
        <dbReference type="Google" id="ProtNLM"/>
    </source>
</evidence>
<dbReference type="EMBL" id="PJMU01000002">
    <property type="protein sequence ID" value="PKV66320.1"/>
    <property type="molecule type" value="Genomic_DNA"/>
</dbReference>
<proteinExistence type="predicted"/>
<dbReference type="AlphaFoldDB" id="A0A2N3UA93"/>
<feature type="chain" id="PRO_5014672008" description="Aminopeptidase" evidence="1">
    <location>
        <begin position="22"/>
        <end position="345"/>
    </location>
</feature>
<protein>
    <recommendedName>
        <fullName evidence="4">Aminopeptidase</fullName>
    </recommendedName>
</protein>
<sequence length="345" mass="40343">MHRLILLLLAVLSLSCTKQLASSEQLVFDRIAYVYALKPTIASDIWQGFDAKQYDVPLVYYTDSSSFIANPTSRFLRMYNPALVFRTSDLKVYKTTARLDSTPFHMAVNFTIGDTSVYDDLSPFMHCSSLEETGKVVTDVVTTETWVTMVVHEYFHGFQFRHKDFLQHFADSLGTFQKGTLKGLYKDNAWFKEQVDKENGLLLEALETDSRDEIRTLLAAFRQERENRRNETKRRFNTDIEAAEKMHETMEGTARYVEQKLYEKFSQKQPDRKLQRADTAYQGYHSFKNHKLENDEWLYLTAQSGVYFYATGFNMARILDKLQVPYKERLFKEKELSLEDILNTI</sequence>
<name>A0A2N3UA93_9BACT</name>
<reference evidence="2 3" key="1">
    <citation type="submission" date="2017-12" db="EMBL/GenBank/DDBJ databases">
        <title>Genomic Encyclopedia of Type Strains, Phase III (KMG-III): the genomes of soil and plant-associated and newly described type strains.</title>
        <authorList>
            <person name="Whitman W."/>
        </authorList>
    </citation>
    <scope>NUCLEOTIDE SEQUENCE [LARGE SCALE GENOMIC DNA]</scope>
    <source>
        <strain evidence="2 3">LP43</strain>
    </source>
</reference>
<accession>A0A2N3UA93</accession>